<keyword evidence="3" id="KW-1185">Reference proteome</keyword>
<dbReference type="Proteomes" id="UP000184436">
    <property type="component" value="Unassembled WGS sequence"/>
</dbReference>
<evidence type="ECO:0000256" key="1">
    <source>
        <dbReference type="SAM" id="Phobius"/>
    </source>
</evidence>
<feature type="transmembrane region" description="Helical" evidence="1">
    <location>
        <begin position="7"/>
        <end position="26"/>
    </location>
</feature>
<dbReference type="EMBL" id="FQVD01000041">
    <property type="protein sequence ID" value="SHF86837.1"/>
    <property type="molecule type" value="Genomic_DNA"/>
</dbReference>
<evidence type="ECO:0000313" key="2">
    <source>
        <dbReference type="EMBL" id="SHF86837.1"/>
    </source>
</evidence>
<organism evidence="2 3">
    <name type="scientific">Bacteroides faecichinchillae</name>
    <dbReference type="NCBI Taxonomy" id="871325"/>
    <lineage>
        <taxon>Bacteria</taxon>
        <taxon>Pseudomonadati</taxon>
        <taxon>Bacteroidota</taxon>
        <taxon>Bacteroidia</taxon>
        <taxon>Bacteroidales</taxon>
        <taxon>Bacteroidaceae</taxon>
        <taxon>Bacteroides</taxon>
    </lineage>
</organism>
<feature type="transmembrane region" description="Helical" evidence="1">
    <location>
        <begin position="32"/>
        <end position="48"/>
    </location>
</feature>
<proteinExistence type="predicted"/>
<name>A0A1M5F5P1_9BACE</name>
<keyword evidence="1" id="KW-1133">Transmembrane helix</keyword>
<dbReference type="AlphaFoldDB" id="A0A1M5F5P1"/>
<keyword evidence="1" id="KW-0472">Membrane</keyword>
<gene>
    <name evidence="2" type="ORF">SAMN05444349_14130</name>
</gene>
<dbReference type="STRING" id="871325.SAMN05444349_14130"/>
<accession>A0A1M5F5P1</accession>
<keyword evidence="1" id="KW-0812">Transmembrane</keyword>
<sequence>MKTIHKIQNVIAVISLMMVMYLAQQVEMTRNETFSCIIMLLLTVFMLLERTSKEIHQKE</sequence>
<protein>
    <submittedName>
        <fullName evidence="2">Uncharacterized protein</fullName>
    </submittedName>
</protein>
<reference evidence="2 3" key="1">
    <citation type="submission" date="2016-11" db="EMBL/GenBank/DDBJ databases">
        <authorList>
            <person name="Jaros S."/>
            <person name="Januszkiewicz K."/>
            <person name="Wedrychowicz H."/>
        </authorList>
    </citation>
    <scope>NUCLEOTIDE SEQUENCE [LARGE SCALE GENOMIC DNA]</scope>
    <source>
        <strain evidence="2 3">DSM 26883</strain>
    </source>
</reference>
<evidence type="ECO:0000313" key="3">
    <source>
        <dbReference type="Proteomes" id="UP000184436"/>
    </source>
</evidence>